<evidence type="ECO:0000256" key="3">
    <source>
        <dbReference type="ARBA" id="ARBA00023157"/>
    </source>
</evidence>
<feature type="domain" description="Cadherin" evidence="7">
    <location>
        <begin position="1018"/>
        <end position="1123"/>
    </location>
</feature>
<organism evidence="8 9">
    <name type="scientific">Cafeteria roenbergensis</name>
    <name type="common">Marine flagellate</name>
    <dbReference type="NCBI Taxonomy" id="33653"/>
    <lineage>
        <taxon>Eukaryota</taxon>
        <taxon>Sar</taxon>
        <taxon>Stramenopiles</taxon>
        <taxon>Bigyra</taxon>
        <taxon>Opalozoa</taxon>
        <taxon>Bicosoecida</taxon>
        <taxon>Cafeteriaceae</taxon>
        <taxon>Cafeteria</taxon>
    </lineage>
</organism>
<dbReference type="Pfam" id="PF01833">
    <property type="entry name" value="TIG"/>
    <property type="match status" value="1"/>
</dbReference>
<feature type="region of interest" description="Disordered" evidence="5">
    <location>
        <begin position="5099"/>
        <end position="5160"/>
    </location>
</feature>
<keyword evidence="6" id="KW-0472">Membrane</keyword>
<feature type="repeat" description="FG-GAP" evidence="4">
    <location>
        <begin position="105"/>
        <end position="167"/>
    </location>
</feature>
<evidence type="ECO:0000256" key="2">
    <source>
        <dbReference type="ARBA" id="ARBA00022989"/>
    </source>
</evidence>
<dbReference type="InterPro" id="IPR013783">
    <property type="entry name" value="Ig-like_fold"/>
</dbReference>
<dbReference type="InterPro" id="IPR002126">
    <property type="entry name" value="Cadherin-like_dom"/>
</dbReference>
<dbReference type="GO" id="GO:0007156">
    <property type="term" value="P:homophilic cell adhesion via plasma membrane adhesion molecules"/>
    <property type="evidence" value="ECO:0007669"/>
    <property type="project" value="InterPro"/>
</dbReference>
<accession>A0A5A8ED13</accession>
<sequence>MLGNVVLEQVQAPLSLSRSDSAYTEYSLRDAMPAGSAAYEAQHVAHFGDWDQDGTSDLVIGLPMLSTVSSEAGGAAIVLLDSDGSWRGFGNFGTGSRTALLANGNGGLGVAALAAGSRHGHSVVGNIDLDGNGVGDLVMAAPFASSWSAQRTGGLHFVLLTANAGLPWASSHSWFSPVDAVDVRPTSSQMGCNKTNGTFGTAVARAGDLDGDGIDDLLVNAGLAGSDAQLYVLFLKRNGTFVRTWHELVATGGSAAGVMVPRFHLGRIDKFSSSSDLFSDGNPDFAMALETAPDAFGQGAGAIWLFSVGMGGKNISNHSIVTRGLDGLDAALPPNGTFGADLAVVPDQTGDGIEELLVVVSHQMLVTVPLSASGVAGAPILGVVNRSTQPHGQLFGGDLCGTKLAAFRLGRSQGIQVVVACSDDRASLLWYRPAATGELTRVLWAPTWAPLGEFDFAAAYKVWPVTVAGSGLARLTSHPHGGQCFPSVLTLNSPGWAAGSSGAGTFTVRLMPRSGTGQAGAAGGLAWRILDQGNFLHLEMTLASPTSQKVWLWAGATKTQIASFACDLAAAAAQEASDLATVQVVSHSNGTQHIFCGRDAIIARHPALELQQATTNLGKGVGVWASNDGNVDFDDFEVVEPCDSSEGCKFAQTSQTCSFKCASGFRQTSQGAGSVECSAGGWVGEPLRCSPLPPTIQGEAPPFDRSVLETARRGTPVGGPVAVSTGAATMVPSWRIIAGNGPSNDWFSIGRCDGQLRVNEARLDFEGGLGSTPVVVTAGVSPNGDLTAEVVANYSVQALDANEAPVWLSQPLVTTVSEDAEVGSLLQPSLFNLTWDPESDLPQFQIIGGDALGTFAIRAVSGHISLARTVNFEAQPYYDLRIRAVDPRDPKLWQDALVRVDVVDVNEAPVFVTVVAQMLENEISLSVAPKITDVDYNQRLSLSIPESGPWDSPAFEVLRVGGVDVIQVRSSHASLVDFESSPVLRFQLVATDSGLPALSSSANITVSLIDVNEAPDVSWPGSTLEVPENSPAGTKLFTFDYSDQDWPAQGLEWHVSSPDLPNAFRFVNNVLEVQQGALLDYEGTAGPGPFDIAVTATDSGLDSKSASRTIQVAITNVNEPPSIESGQSFSVGEHAAAGTAIGTVRIVDPDAADAGKHALLVVSDEADGNAVAVPAGSTNLSVAPGGGINFELRRSHEVTLQVVDPAGLRGEGSVVVVVLDMEDVPRFSQAQFTAYISKHAPQGFVVLELGLADEDEPLGNAASNLRANISAGNELGDFAVDSSGTLTLRSTARPLLPGKRFLTIEAIDPEGNIGRCAAEVLIAGGTNSAPIAAKSIRSVAENARLGTLVGAPLEASDPDSVDRLYFSILSGNTGSVFELDGLSGQLKVGTGRLALDHEATPVFHLRVRVTDDAPEPLSTDFGVDVSVLNVNEPPSIEFGRAVHVGELSPAGTVVAQIRATDPDQPDTLSFSIVSGDPRGRFTVETSTGVLRLAATVDRELQAVHTLGLRVADAGGEAALGNLIVLVDDENDAPELDDTSMTLSEALAPGSSLSYPMQGVDEDPGTSLSYAFVRDSDSDACWALSTTKADDPEWSPFPFDLPTAWTDWRVLRLRVATASDVVISLAASPSSDVPGYQVRLATSQDSTSAVARCENSDCQVLPRANASAVSEAPAIRSVDPQPLPVACVGLSSKLPGTRFSGVCHESSAPSAHSRFSIEASTGLVTLLSSGPALDFEQWSTFGMLVKATDNGVPAKDAYGTLLLTVEDANEPPVWPSSPSKCAGISVSGIAACVSIRESASAGTPLQGVLLPVDPDAGQTVELSLPESDAANAATAARFALSADRSTLVVRDGASLDHETEPLLLMQVTATDSASPPQSVTATIGIAVLNSNERPVWASSGSLARSVAENSPAGTPVGSPLFATDPDLGDLIKYAIVEGGEETAFEIGQSTGQLSVAQGTSLDFEATSEFSVVVEATDSGGLSSRARVAVSVTDVNERPHVSAATRTVSEAAAVGTMVGAPIPAQDPDAGQALTFWLAQGDGIHFAIDRCTGQLSLKAALDFEAQAAHTITVHVADDARGGPLEASANVTVLVADANEAPLCPATAQTLAGPEDLLVGDAFGSEIDVRDQDANDTLTLALVDGAEAGVFALNASSRQLVVAKALLDYESPAFSQFALSFRATDSKGLSSVCQLQAVVQDVNEPPSLWNASASISETTAFTPHAAGEPVGEPLTASDPEGGSLTFQLIEQPSANSTGLFELDAVTGQLRLTASGAAGLDFEGPSQSYTVPVRVLDDGSPQKSADAQLVVSVLNVNEPPFTPQNARRVSVRELAAPGAVVINGSSLGVRDGETKAFEDLRFSIVSGNSAGLWAIAALGGDVTYSDANTLPLDFEAVAPTHSLEIQVADNGAPGRDILTSRFSLVISVENVNEPPAAVMESASLSVREDSGDGTVAGVLGCTDPDADGGVGAKIELIGQDQSVSAPSEPIFEIGTTDSILTVRRGRALDADTQPEVAITVRCRDSHGAVSPDTTFSVAIINVNEPPIWQGVPTIYGAAATLGGAGPPLSDFCADPDVGDALSFSLESVGGNASAFGIDSRTGQIRVVDVSGQGAGSINDPEAEFRLNVSASDKDGLSAWTTVVVSTAAGNALPALPESSAPRVMRVPEAAADGALVAIISGTDSDHQVNASHVLTYTMSPTGASAGRPFPFRMETIPEEGGVGSGRVVVQLPVAGLAQLDYEGLWSEFSVVISATDNGVPPMTASYAAVILISDSAEPPRLTQVSSAVTGSTHPFPGMRLVELSVAEALDAGEQAAMVLAADPDASSAGQLRFQLSNESSHFNGFLVVDPATGALETVKPLDFEGLRDPSSAGGQLEVGAVITVRDGNTTDALADSAWLRITVVDVNEAPTVDAVTLMYAPETLAPGSVVGTVGARDQDSGASGRLQFWILPSTPTEIQNRLRVDSVTGDVVLGSAGFDFENTPEFNFTVVAQDSDLLKPLSTTTLVSVRVVNEPDIQVLGIHPHPSDKQCTVLPCSDSAQVDLAPREPGHQDLARSSTGLFFTPVGGARVLISGTGFGFSQARLDRDGLFMRDVAIEVTYGPTGTEYTARLCRVQEAGVLISCYTVRNWGGNHVWRVHVVKVGSTVIGDVAQSTVTTAAMPPRIYSVQTTHHGLWPVGGPVAIDMYGFGFGQFGDAVEVQCGGSNADQFAVYTCMVADIDQRHVQCASSAPGYGANLTFSVTVEGLRSAVFQSTVGFESPEVYGVRLLDSNSSSQLRSSGGQVLVVSGRYFTAGQAMDVIRVSYGTGLTLYEASRCSVTDADRELQCLTAPGVGLNHTLVVSVAGQRSDQGQGAALPQLLVSYAPPAVWEVTGTGALSASTAGGEPIILLGANFGPTSVSPSLLSVSFGQFGQYTASSCRVKTAHREIECLSVPGTGSGHNLTLVVAGQRTRSVPEAVSYGAPVVAYYEGAGASGGSTAGHQQVVVVGKNFGPVGNSNVGAVVYRHPSAVEGSLGSLGPTGTTNVSLSLIDGTAAMESLDAKRVVYQAVDCRVIVSHTRMSCTTVPGAGQGMQWVAFVDGQASVAPSTAYAPPQLLSISSSVSAEGALTDGGQDVTLRGANFGPVFELKNGQRVGFLSAVTYGPSRREYAARNCSVVSQAEIRCKTSAGVGVGHRWRVVVGGQESESYEDSQASRDAGLVLDYAEPVVTEMDPASGATIGGYVVRMRGTNLGIVDERRSSSAAAQGDDGASDSPLRVRFGESGGFAPVVATTRLASGEHQVDFFVPESDGGTRSVAIELSDPSGTVHTSNSMPFVFGSPVITEDIYAVRWNDTVYQLTVVGENFGLAPSVLVDGSPAQQCKVLELHSRVQCMYWASSGTVQVVTQTGLRSDKRRFDFASPSFLQGDDTPKPLLDTRGGTVMRLEGFNWQTDPTLVNVTVDGKPCPILPIGSPVIVLEDGAQSRYSLECKSPAGQGQGVPVIVTRAGQRSLPDFSWSYAPPEVVSVTPSSGIPTSGGLVVVQGSNLGMGGLVLVPGVSVVSTSWDHDTIAAVVGPGEGAGLQLSVDVSLQRSGSVAISYAPPAVTSWPTAGPTAGTLAAVVTGSNFGVAKPRLALRRLTATGQETLNCTVHSWNHTALVADLPPGTGAGWGLVVSAGNQDSAPASFSFLAPVVESVQANSSVGFPTAGGVLVRVAGSNLGRSLAGLRLRAAGDATADGGFEAQLVSQPSHSEAVFVLPEGQGEALQAVLTVDGLAARAIPFAYDPPRIDGIVLPESVPTEGTWRSQDPVRHEVMTITGSSFGMQSTQRTEVRILPAASAAPGRLLQQPSYQEFQAGIECPLTVQPDPDRPGKFTEGVSRRYGHSQIAAGIPAGYGRDLRLAVAVGGRISNVVPFAYDPPVLTVVLPNVPTAVTCPLSFAESGSCSQAAELAKGETVRILGSNFGETPPLAGELDVRIGGLPCSSQSWNRDGTLGGRPYLTCTVPWDTTGAKNVTVRVAGQSAEPWLASDQFFATACEPGAYGSDGEFCLQCPAGAACAGGSEDPVSLPGWFDIRPVILANDTNKEDDLFCPMERRDPSVRPYCFHPMPCEPKEACIGASLCATGYSGTRCSQCLPGEFYRINGACERCPENPWLIVALFVVVALVACVAGYVLNQRSVNVGLLAVGVDYFQVLAIFARTRVRWPAFIQQLFVALSAFNLNLELAAPECALPEFSYVAKWFLTMFLPLAAALVLGVTFALQLAYKRWVMGVRERSLLTTHAEPLVAVMVVVGVFLYLILTRTTLDVFNCSPTDPPDGDNLYMSGMLDIVCFESGTHLLLFPFAVGAAILYVAGFPVFVFAFVRRNLYSIKYDQILRARRIPPSSKLMPPDIKAFHSRWHRLYYLYRPGKAYWLVVILARKFLIAFAALAFRSTPTYQLAACILVLFASFTLQVRHSPYMSLSDHKGVVSAFLSFSDGAKKQSVQARVRKNMEAFESTFDVDDTRRRGGEWAVALRAIHKAKQGATALSADLVAEQVIDYNAVELVLLGCGILVNLAGIMFLSDRFADSWDGYYLAEYDALAVMVAAVVFASIAFFAFVLLVEVIYVASPACASRVLSACPTPKRALKTQGPTGDQSSGGGSHGAVDGASHEPDGPGARLRHNPLANFGSGKRDGTKVGDLPEAPPSESLWQMIRSGYQQNERQIRKLQAELDRLRLMQSAAEGVASPGVSPIQQGGRSPRTSRLSKWPSQRPRSRSGSLSAASSRRGSRSATKLVPLRFPTEPVRGQS</sequence>
<feature type="transmembrane region" description="Helical" evidence="6">
    <location>
        <begin position="4910"/>
        <end position="4927"/>
    </location>
</feature>
<feature type="domain" description="Cadherin" evidence="7">
    <location>
        <begin position="2318"/>
        <end position="2432"/>
    </location>
</feature>
<evidence type="ECO:0000256" key="6">
    <source>
        <dbReference type="SAM" id="Phobius"/>
    </source>
</evidence>
<feature type="domain" description="Cadherin" evidence="7">
    <location>
        <begin position="2101"/>
        <end position="2204"/>
    </location>
</feature>
<keyword evidence="1 6" id="KW-0812">Transmembrane</keyword>
<keyword evidence="2 6" id="KW-1133">Transmembrane helix</keyword>
<dbReference type="SUPFAM" id="SSF81296">
    <property type="entry name" value="E set domains"/>
    <property type="match status" value="2"/>
</dbReference>
<feature type="domain" description="Cadherin" evidence="7">
    <location>
        <begin position="1714"/>
        <end position="1773"/>
    </location>
</feature>
<dbReference type="InterPro" id="IPR002909">
    <property type="entry name" value="IPT_dom"/>
</dbReference>
<name>A0A5A8ED13_CAFRO</name>
<dbReference type="PANTHER" id="PTHR24026:SF126">
    <property type="entry name" value="PROTOCADHERIN FAT 4"/>
    <property type="match status" value="1"/>
</dbReference>
<feature type="domain" description="Cadherin" evidence="7">
    <location>
        <begin position="808"/>
        <end position="911"/>
    </location>
</feature>
<dbReference type="Pfam" id="PF00028">
    <property type="entry name" value="Cadherin"/>
    <property type="match status" value="5"/>
</dbReference>
<dbReference type="InterPro" id="IPR014756">
    <property type="entry name" value="Ig_E-set"/>
</dbReference>
<feature type="domain" description="Cadherin" evidence="7">
    <location>
        <begin position="1792"/>
        <end position="1895"/>
    </location>
</feature>
<dbReference type="Gene3D" id="2.60.40.10">
    <property type="entry name" value="Immunoglobulins"/>
    <property type="match status" value="2"/>
</dbReference>
<proteinExistence type="predicted"/>
<dbReference type="CDD" id="cd00102">
    <property type="entry name" value="IPT"/>
    <property type="match status" value="3"/>
</dbReference>
<dbReference type="SMART" id="SM00429">
    <property type="entry name" value="IPT"/>
    <property type="match status" value="2"/>
</dbReference>
<dbReference type="SMART" id="SM00191">
    <property type="entry name" value="Int_alpha"/>
    <property type="match status" value="3"/>
</dbReference>
<feature type="domain" description="Cadherin" evidence="7">
    <location>
        <begin position="1123"/>
        <end position="1227"/>
    </location>
</feature>
<dbReference type="CDD" id="cd11304">
    <property type="entry name" value="Cadherin_repeat"/>
    <property type="match status" value="16"/>
</dbReference>
<feature type="domain" description="Cadherin" evidence="7">
    <location>
        <begin position="2792"/>
        <end position="2907"/>
    </location>
</feature>
<feature type="domain" description="Cadherin" evidence="7">
    <location>
        <begin position="932"/>
        <end position="1017"/>
    </location>
</feature>
<evidence type="ECO:0000256" key="1">
    <source>
        <dbReference type="ARBA" id="ARBA00022692"/>
    </source>
</evidence>
<dbReference type="InterPro" id="IPR009030">
    <property type="entry name" value="Growth_fac_rcpt_cys_sf"/>
</dbReference>
<dbReference type="InterPro" id="IPR000436">
    <property type="entry name" value="Sushi_SCR_CCP_dom"/>
</dbReference>
<dbReference type="InterPro" id="IPR015919">
    <property type="entry name" value="Cadherin-like_sf"/>
</dbReference>
<dbReference type="PROSITE" id="PS50268">
    <property type="entry name" value="CADHERIN_2"/>
    <property type="match status" value="17"/>
</dbReference>
<feature type="transmembrane region" description="Helical" evidence="6">
    <location>
        <begin position="4628"/>
        <end position="4648"/>
    </location>
</feature>
<dbReference type="OrthoDB" id="189446at2759"/>
<dbReference type="Gene3D" id="2.60.40.60">
    <property type="entry name" value="Cadherins"/>
    <property type="match status" value="18"/>
</dbReference>
<dbReference type="EMBL" id="VLTO01000014">
    <property type="protein sequence ID" value="KAA0175422.1"/>
    <property type="molecule type" value="Genomic_DNA"/>
</dbReference>
<dbReference type="InterPro" id="IPR013519">
    <property type="entry name" value="Int_alpha_beta-p"/>
</dbReference>
<keyword evidence="3" id="KW-1015">Disulfide bond</keyword>
<feature type="transmembrane region" description="Helical" evidence="6">
    <location>
        <begin position="5018"/>
        <end position="5036"/>
    </location>
</feature>
<dbReference type="CDD" id="cd00603">
    <property type="entry name" value="IPT_PCSR"/>
    <property type="match status" value="1"/>
</dbReference>
<feature type="compositionally biased region" description="Polar residues" evidence="5">
    <location>
        <begin position="5205"/>
        <end position="5222"/>
    </location>
</feature>
<feature type="transmembrane region" description="Helical" evidence="6">
    <location>
        <begin position="4812"/>
        <end position="4836"/>
    </location>
</feature>
<dbReference type="CDD" id="cd00033">
    <property type="entry name" value="CCP"/>
    <property type="match status" value="1"/>
</dbReference>
<feature type="transmembrane region" description="Helical" evidence="6">
    <location>
        <begin position="5056"/>
        <end position="5081"/>
    </location>
</feature>
<dbReference type="PROSITE" id="PS51470">
    <property type="entry name" value="FG_GAP"/>
    <property type="match status" value="1"/>
</dbReference>
<comment type="caution">
    <text evidence="8">The sequence shown here is derived from an EMBL/GenBank/DDBJ whole genome shotgun (WGS) entry which is preliminary data.</text>
</comment>
<evidence type="ECO:0000313" key="8">
    <source>
        <dbReference type="EMBL" id="KAA0175422.1"/>
    </source>
</evidence>
<dbReference type="PRINTS" id="PR00205">
    <property type="entry name" value="CADHERIN"/>
</dbReference>
<feature type="transmembrane region" description="Helical" evidence="6">
    <location>
        <begin position="4714"/>
        <end position="4738"/>
    </location>
</feature>
<protein>
    <recommendedName>
        <fullName evidence="7">Cadherin domain-containing protein</fullName>
    </recommendedName>
</protein>
<evidence type="ECO:0000256" key="4">
    <source>
        <dbReference type="PROSITE-ProRule" id="PRU00803"/>
    </source>
</evidence>
<dbReference type="SUPFAM" id="SSF69318">
    <property type="entry name" value="Integrin alpha N-terminal domain"/>
    <property type="match status" value="1"/>
</dbReference>
<feature type="domain" description="Cadherin" evidence="7">
    <location>
        <begin position="1436"/>
        <end position="1535"/>
    </location>
</feature>
<feature type="domain" description="Cadherin" evidence="7">
    <location>
        <begin position="2653"/>
        <end position="2776"/>
    </location>
</feature>
<feature type="domain" description="Cadherin" evidence="7">
    <location>
        <begin position="1897"/>
        <end position="1999"/>
    </location>
</feature>
<feature type="domain" description="Cadherin" evidence="7">
    <location>
        <begin position="1338"/>
        <end position="1436"/>
    </location>
</feature>
<feature type="domain" description="Cadherin" evidence="7">
    <location>
        <begin position="2433"/>
        <end position="2543"/>
    </location>
</feature>
<feature type="domain" description="Cadherin" evidence="7">
    <location>
        <begin position="2223"/>
        <end position="2316"/>
    </location>
</feature>
<dbReference type="GO" id="GO:0005509">
    <property type="term" value="F:calcium ion binding"/>
    <property type="evidence" value="ECO:0007669"/>
    <property type="project" value="InterPro"/>
</dbReference>
<dbReference type="SMART" id="SM00112">
    <property type="entry name" value="CA"/>
    <property type="match status" value="17"/>
</dbReference>
<dbReference type="GO" id="GO:0005886">
    <property type="term" value="C:plasma membrane"/>
    <property type="evidence" value="ECO:0007669"/>
    <property type="project" value="UniProtKB-SubCell"/>
</dbReference>
<feature type="compositionally biased region" description="Low complexity" evidence="5">
    <location>
        <begin position="5229"/>
        <end position="5245"/>
    </location>
</feature>
<dbReference type="SUPFAM" id="SSF49313">
    <property type="entry name" value="Cadherin-like"/>
    <property type="match status" value="18"/>
</dbReference>
<gene>
    <name evidence="8" type="ORF">FNF27_03122</name>
</gene>
<feature type="domain" description="Cadherin" evidence="7">
    <location>
        <begin position="2005"/>
        <end position="2103"/>
    </location>
</feature>
<dbReference type="Proteomes" id="UP000322899">
    <property type="component" value="Unassembled WGS sequence"/>
</dbReference>
<feature type="domain" description="Cadherin" evidence="7">
    <location>
        <begin position="2907"/>
        <end position="3021"/>
    </location>
</feature>
<dbReference type="Gene3D" id="2.130.10.130">
    <property type="entry name" value="Integrin alpha, N-terminal"/>
    <property type="match status" value="2"/>
</dbReference>
<dbReference type="PANTHER" id="PTHR24026">
    <property type="entry name" value="FAT ATYPICAL CADHERIN-RELATED"/>
    <property type="match status" value="1"/>
</dbReference>
<feature type="transmembrane region" description="Helical" evidence="6">
    <location>
        <begin position="4655"/>
        <end position="4672"/>
    </location>
</feature>
<feature type="region of interest" description="Disordered" evidence="5">
    <location>
        <begin position="5196"/>
        <end position="5262"/>
    </location>
</feature>
<evidence type="ECO:0000313" key="9">
    <source>
        <dbReference type="Proteomes" id="UP000322899"/>
    </source>
</evidence>
<dbReference type="InterPro" id="IPR028994">
    <property type="entry name" value="Integrin_alpha_N"/>
</dbReference>
<feature type="transmembrane region" description="Helical" evidence="6">
    <location>
        <begin position="4884"/>
        <end position="4904"/>
    </location>
</feature>
<evidence type="ECO:0000256" key="5">
    <source>
        <dbReference type="SAM" id="MobiDB-lite"/>
    </source>
</evidence>
<reference evidence="8 9" key="1">
    <citation type="submission" date="2019-07" db="EMBL/GenBank/DDBJ databases">
        <title>Genomes of Cafeteria roenbergensis.</title>
        <authorList>
            <person name="Fischer M.G."/>
            <person name="Hackl T."/>
            <person name="Roman M."/>
        </authorList>
    </citation>
    <scope>NUCLEOTIDE SEQUENCE [LARGE SCALE GENOMIC DNA]</scope>
    <source>
        <strain evidence="8 9">E4-10P</strain>
    </source>
</reference>
<feature type="transmembrane region" description="Helical" evidence="6">
    <location>
        <begin position="4750"/>
        <end position="4772"/>
    </location>
</feature>
<dbReference type="SUPFAM" id="SSF57184">
    <property type="entry name" value="Growth factor receptor domain"/>
    <property type="match status" value="1"/>
</dbReference>
<evidence type="ECO:0000259" key="7">
    <source>
        <dbReference type="PROSITE" id="PS50268"/>
    </source>
</evidence>